<reference evidence="3" key="1">
    <citation type="journal article" date="2019" name="Int. J. Syst. Evol. Microbiol.">
        <title>The Global Catalogue of Microorganisms (GCM) 10K type strain sequencing project: providing services to taxonomists for standard genome sequencing and annotation.</title>
        <authorList>
            <consortium name="The Broad Institute Genomics Platform"/>
            <consortium name="The Broad Institute Genome Sequencing Center for Infectious Disease"/>
            <person name="Wu L."/>
            <person name="Ma J."/>
        </authorList>
    </citation>
    <scope>NUCLEOTIDE SEQUENCE [LARGE SCALE GENOMIC DNA]</scope>
    <source>
        <strain evidence="3">JCM 17979</strain>
    </source>
</reference>
<gene>
    <name evidence="2" type="ORF">GCM10023200_15840</name>
</gene>
<dbReference type="RefSeq" id="WP_345412715.1">
    <property type="nucleotide sequence ID" value="NZ_BAABHO010000009.1"/>
</dbReference>
<evidence type="ECO:0000256" key="1">
    <source>
        <dbReference type="SAM" id="MobiDB-lite"/>
    </source>
</evidence>
<keyword evidence="3" id="KW-1185">Reference proteome</keyword>
<accession>A0ABP9ALN2</accession>
<dbReference type="Proteomes" id="UP001500928">
    <property type="component" value="Unassembled WGS sequence"/>
</dbReference>
<dbReference type="InterPro" id="IPR046674">
    <property type="entry name" value="DUF6544"/>
</dbReference>
<organism evidence="2 3">
    <name type="scientific">Actinomycetospora chlora</name>
    <dbReference type="NCBI Taxonomy" id="663608"/>
    <lineage>
        <taxon>Bacteria</taxon>
        <taxon>Bacillati</taxon>
        <taxon>Actinomycetota</taxon>
        <taxon>Actinomycetes</taxon>
        <taxon>Pseudonocardiales</taxon>
        <taxon>Pseudonocardiaceae</taxon>
        <taxon>Actinomycetospora</taxon>
    </lineage>
</organism>
<proteinExistence type="predicted"/>
<name>A0ABP9ALN2_9PSEU</name>
<evidence type="ECO:0000313" key="2">
    <source>
        <dbReference type="EMBL" id="GAA4783233.1"/>
    </source>
</evidence>
<dbReference type="EMBL" id="BAABHO010000009">
    <property type="protein sequence ID" value="GAA4783233.1"/>
    <property type="molecule type" value="Genomic_DNA"/>
</dbReference>
<evidence type="ECO:0000313" key="3">
    <source>
        <dbReference type="Proteomes" id="UP001500928"/>
    </source>
</evidence>
<sequence>MTTLTPPSVPAASPSVVTRPVERPALAARYAERSVAPAARDAVGARLRSRGVIRLGRTWWPYRGHEVTLPAHGYFRELRLVGGLRIVDSWVAGRARRETTLLGRHLHPAVVGPDLARADLAHAALSAMWVPPVLLDPDTACWTVQGRDTASVAFAVGGHPVALDLELHRGGLPRRVRTLRWGDPERDGHHREVPCGVDVLEHRTFGGLTVPSTGVLGWRVGSPGPVRELLRFQITALEPVPGAGELPDELAGGDGMSADAAEGEC</sequence>
<protein>
    <submittedName>
        <fullName evidence="2">Uncharacterized protein</fullName>
    </submittedName>
</protein>
<comment type="caution">
    <text evidence="2">The sequence shown here is derived from an EMBL/GenBank/DDBJ whole genome shotgun (WGS) entry which is preliminary data.</text>
</comment>
<feature type="region of interest" description="Disordered" evidence="1">
    <location>
        <begin position="242"/>
        <end position="265"/>
    </location>
</feature>
<dbReference type="Pfam" id="PF20181">
    <property type="entry name" value="DUF6544"/>
    <property type="match status" value="1"/>
</dbReference>